<comment type="subcellular location">
    <subcellularLocation>
        <location evidence="1">Membrane</location>
        <topology evidence="1">Single-pass type II membrane protein</topology>
    </subcellularLocation>
</comment>
<dbReference type="InterPro" id="IPR003406">
    <property type="entry name" value="Glyco_trans_14"/>
</dbReference>
<dbReference type="InterPro" id="IPR044610">
    <property type="entry name" value="GLCAT14A/B/C"/>
</dbReference>
<keyword evidence="2" id="KW-0328">Glycosyltransferase</keyword>
<dbReference type="eggNOG" id="KOG0283">
    <property type="taxonomic scope" value="Eukaryota"/>
</dbReference>
<evidence type="ECO:0000256" key="3">
    <source>
        <dbReference type="ARBA" id="ARBA00022679"/>
    </source>
</evidence>
<dbReference type="GO" id="GO:0015020">
    <property type="term" value="F:glucuronosyltransferase activity"/>
    <property type="evidence" value="ECO:0007669"/>
    <property type="project" value="InterPro"/>
</dbReference>
<evidence type="ECO:0000256" key="4">
    <source>
        <dbReference type="ARBA" id="ARBA00023136"/>
    </source>
</evidence>
<feature type="compositionally biased region" description="Acidic residues" evidence="6">
    <location>
        <begin position="475"/>
        <end position="486"/>
    </location>
</feature>
<dbReference type="SMR" id="A0A1D6MME8"/>
<organism evidence="7">
    <name type="scientific">Zea mays</name>
    <name type="common">Maize</name>
    <dbReference type="NCBI Taxonomy" id="4577"/>
    <lineage>
        <taxon>Eukaryota</taxon>
        <taxon>Viridiplantae</taxon>
        <taxon>Streptophyta</taxon>
        <taxon>Embryophyta</taxon>
        <taxon>Tracheophyta</taxon>
        <taxon>Spermatophyta</taxon>
        <taxon>Magnoliopsida</taxon>
        <taxon>Liliopsida</taxon>
        <taxon>Poales</taxon>
        <taxon>Poaceae</taxon>
        <taxon>PACMAD clade</taxon>
        <taxon>Panicoideae</taxon>
        <taxon>Andropogonodae</taxon>
        <taxon>Andropogoneae</taxon>
        <taxon>Tripsacinae</taxon>
        <taxon>Zea</taxon>
    </lineage>
</organism>
<feature type="region of interest" description="Disordered" evidence="6">
    <location>
        <begin position="426"/>
        <end position="495"/>
    </location>
</feature>
<dbReference type="PANTHER" id="PTHR45719">
    <property type="entry name" value="GLYCOSYLTRANSFERASE"/>
    <property type="match status" value="1"/>
</dbReference>
<dbReference type="InParanoid" id="A0A1D6MME8"/>
<dbReference type="AlphaFoldDB" id="A0A1D6MME8"/>
<dbReference type="ExpressionAtlas" id="A0A1D6MME8">
    <property type="expression patterns" value="baseline and differential"/>
</dbReference>
<evidence type="ECO:0000256" key="5">
    <source>
        <dbReference type="ARBA" id="ARBA00023180"/>
    </source>
</evidence>
<name>A0A1D6MME8_MAIZE</name>
<feature type="region of interest" description="Disordered" evidence="6">
    <location>
        <begin position="540"/>
        <end position="628"/>
    </location>
</feature>
<keyword evidence="5" id="KW-0325">Glycoprotein</keyword>
<evidence type="ECO:0000256" key="2">
    <source>
        <dbReference type="ARBA" id="ARBA00022676"/>
    </source>
</evidence>
<feature type="compositionally biased region" description="Basic residues" evidence="6">
    <location>
        <begin position="565"/>
        <end position="574"/>
    </location>
</feature>
<evidence type="ECO:0000256" key="1">
    <source>
        <dbReference type="ARBA" id="ARBA00004606"/>
    </source>
</evidence>
<dbReference type="EMBL" id="CM007649">
    <property type="protein sequence ID" value="ONM30369.1"/>
    <property type="molecule type" value="Genomic_DNA"/>
</dbReference>
<dbReference type="InterPro" id="IPR036322">
    <property type="entry name" value="WD40_repeat_dom_sf"/>
</dbReference>
<feature type="compositionally biased region" description="Low complexity" evidence="6">
    <location>
        <begin position="610"/>
        <end position="621"/>
    </location>
</feature>
<dbReference type="InterPro" id="IPR001680">
    <property type="entry name" value="WD40_rpt"/>
</dbReference>
<dbReference type="FunFam" id="2.130.10.10:FF:001875">
    <property type="entry name" value="Transducin/WD40 repeat-like superfamily protein"/>
    <property type="match status" value="1"/>
</dbReference>
<evidence type="ECO:0000256" key="6">
    <source>
        <dbReference type="SAM" id="MobiDB-lite"/>
    </source>
</evidence>
<dbReference type="Gene3D" id="2.130.10.10">
    <property type="entry name" value="YVTN repeat-like/Quinoprotein amine dehydrogenase"/>
    <property type="match status" value="1"/>
</dbReference>
<dbReference type="SMART" id="SM00320">
    <property type="entry name" value="WD40"/>
    <property type="match status" value="1"/>
</dbReference>
<reference evidence="7" key="1">
    <citation type="submission" date="2015-12" db="EMBL/GenBank/DDBJ databases">
        <title>Update maize B73 reference genome by single molecule sequencing technologies.</title>
        <authorList>
            <consortium name="Maize Genome Sequencing Project"/>
            <person name="Ware D."/>
        </authorList>
    </citation>
    <scope>NUCLEOTIDE SEQUENCE [LARGE SCALE GENOMIC DNA]</scope>
    <source>
        <tissue evidence="7">Seedling</tissue>
    </source>
</reference>
<dbReference type="Pfam" id="PF02485">
    <property type="entry name" value="Branch"/>
    <property type="match status" value="1"/>
</dbReference>
<dbReference type="PROSITE" id="PS50082">
    <property type="entry name" value="WD_REPEATS_2"/>
    <property type="match status" value="1"/>
</dbReference>
<dbReference type="PaxDb" id="4577-GRMZM2G018869_P01"/>
<dbReference type="InterPro" id="IPR015943">
    <property type="entry name" value="WD40/YVTN_repeat-like_dom_sf"/>
</dbReference>
<gene>
    <name evidence="7" type="ORF">ZEAMMB73_Zm00001d040047</name>
</gene>
<feature type="compositionally biased region" description="Basic and acidic residues" evidence="6">
    <location>
        <begin position="590"/>
        <end position="607"/>
    </location>
</feature>
<proteinExistence type="predicted"/>
<dbReference type="PANTHER" id="PTHR45719:SF11">
    <property type="entry name" value="OS01G0121800 PROTEIN"/>
    <property type="match status" value="1"/>
</dbReference>
<sequence length="852" mass="94352">MGAADKWLLPLVSVSVVSLLLFLSALSGFSASSALFARLPPPSYVRRGAAAPPSFAYLLAGGRGDGRKLLRLLLAVYHPRNRYLLHLSADAPDSERAELAAAAARAAPAARAFGNVDVVGRPTAGTPMGSSGLAATLRAAAAMLRLDAEWDWFITLSAADYPLLTQDDLIHVFSSVPRHLNFIDHTSDIGWKESQRVQPVIVDAGIYLAGRNQFFQATEKRDTPDGFKFFTGICLNLHFVFHPVDEKWFLNTCTPFLLGSPWVILNRHFVEYCVFGWENLPRTLLMYFTNVMLPLEGYFHSVACNSDFHNFTVNNDLRYVVWDDPPQMEPHFLNVTHYDELVGTGVPFARKFKEDEPLLDMIDDKVLRRWRHRPVPGAWCTGKRRWFSDPCSQWSNVNIERRRKLLQMLGLAGDPALARLEMGRSVSYDDGPVPVRPAPVSPPISRSRSDGGAVSASATKPPLGGRSPGSSEATPEGEEEEEEEEADPRCLIRNLDDGSEFVVKEGPELREVGTGRQLTMEEFVDPCVGRSPIVQELMRRENVASSGSSTPVQRSNSDSSNGATRHQRRRRHSSWLRGIRNVAGSVVASSRDRRSSDDKDTCSDKGGRRSSSATDDSQDSTGAVRHGPVRVKVRQYGKSYKDFSGLFMNQEIQAHDGSIWSIRFSPDGWYLASAGEECVIHVWEVSEFDRKHEENGACNLFVAMVCNGSPEPTLAVASSVDGSNREKKRRARFLEGHRLSMEGESDAPDRRPSLHGRGVLSIRVRAVHGRNLAVSASPLGLYRSRSYISKPLFTHSPLSTPTTILYEPTVDVHSTHHAPALPTAHHILPRASVIMNFVYLAIGTELASTHRN</sequence>
<evidence type="ECO:0000313" key="7">
    <source>
        <dbReference type="EMBL" id="ONM30369.1"/>
    </source>
</evidence>
<keyword evidence="3" id="KW-0808">Transferase</keyword>
<accession>A0A1D6MME8</accession>
<keyword evidence="4" id="KW-0472">Membrane</keyword>
<feature type="compositionally biased region" description="Polar residues" evidence="6">
    <location>
        <begin position="543"/>
        <end position="564"/>
    </location>
</feature>
<dbReference type="SUPFAM" id="SSF50978">
    <property type="entry name" value="WD40 repeat-like"/>
    <property type="match status" value="1"/>
</dbReference>
<protein>
    <submittedName>
        <fullName evidence="7">Transducin/WD40 repeat-like superfamily protein</fullName>
    </submittedName>
</protein>
<dbReference type="PROSITE" id="PS50294">
    <property type="entry name" value="WD_REPEATS_REGION"/>
    <property type="match status" value="1"/>
</dbReference>
<dbReference type="GO" id="GO:0016020">
    <property type="term" value="C:membrane"/>
    <property type="evidence" value="ECO:0007669"/>
    <property type="project" value="UniProtKB-SubCell"/>
</dbReference>